<dbReference type="SUPFAM" id="SSF56281">
    <property type="entry name" value="Metallo-hydrolase/oxidoreductase"/>
    <property type="match status" value="1"/>
</dbReference>
<reference evidence="2" key="1">
    <citation type="submission" date="2022-08" db="EMBL/GenBank/DDBJ databases">
        <authorList>
            <person name="Tian L."/>
        </authorList>
    </citation>
    <scope>NUCLEOTIDE SEQUENCE</scope>
    <source>
        <strain evidence="2">CM253</strain>
    </source>
</reference>
<gene>
    <name evidence="2" type="ORF">NRK68_01970</name>
</gene>
<dbReference type="Proteomes" id="UP001057738">
    <property type="component" value="Chromosome"/>
</dbReference>
<evidence type="ECO:0000313" key="3">
    <source>
        <dbReference type="Proteomes" id="UP001057738"/>
    </source>
</evidence>
<keyword evidence="3" id="KW-1185">Reference proteome</keyword>
<dbReference type="EMBL" id="CP102514">
    <property type="protein sequence ID" value="UUY46083.1"/>
    <property type="molecule type" value="Genomic_DNA"/>
</dbReference>
<organism evidence="2 3">
    <name type="scientific">Streptomyces yangpuensis</name>
    <dbReference type="NCBI Taxonomy" id="1648182"/>
    <lineage>
        <taxon>Bacteria</taxon>
        <taxon>Bacillati</taxon>
        <taxon>Actinomycetota</taxon>
        <taxon>Actinomycetes</taxon>
        <taxon>Kitasatosporales</taxon>
        <taxon>Streptomycetaceae</taxon>
        <taxon>Streptomyces</taxon>
    </lineage>
</organism>
<dbReference type="Gene3D" id="3.60.15.10">
    <property type="entry name" value="Ribonuclease Z/Hydroxyacylglutathione hydrolase-like"/>
    <property type="match status" value="1"/>
</dbReference>
<dbReference type="RefSeq" id="WP_257854644.1">
    <property type="nucleotide sequence ID" value="NZ_CP102514.1"/>
</dbReference>
<name>A0ABY5PR74_9ACTN</name>
<evidence type="ECO:0000313" key="2">
    <source>
        <dbReference type="EMBL" id="UUY46083.1"/>
    </source>
</evidence>
<dbReference type="InterPro" id="IPR036866">
    <property type="entry name" value="RibonucZ/Hydroxyglut_hydro"/>
</dbReference>
<protein>
    <submittedName>
        <fullName evidence="2">Uncharacterized protein</fullName>
    </submittedName>
</protein>
<feature type="region of interest" description="Disordered" evidence="1">
    <location>
        <begin position="75"/>
        <end position="108"/>
    </location>
</feature>
<accession>A0ABY5PR74</accession>
<sequence length="108" mass="11781">MRTVTGSKFLVESDHARILVDCGLFQGVADLRRRNWDKPAGGPRDLDHCGYLPRLVRHGFRGPILTTAPTARLAEIGRGGRPGPLRWAGRSRGLHRAALPAPTSHGAR</sequence>
<evidence type="ECO:0000256" key="1">
    <source>
        <dbReference type="SAM" id="MobiDB-lite"/>
    </source>
</evidence>
<dbReference type="GeneID" id="95572205"/>
<proteinExistence type="predicted"/>